<dbReference type="Proteomes" id="UP000000639">
    <property type="component" value="Chromosome"/>
</dbReference>
<evidence type="ECO:0000259" key="6">
    <source>
        <dbReference type="Pfam" id="PF01694"/>
    </source>
</evidence>
<dbReference type="AlphaFoldDB" id="A1STB5"/>
<dbReference type="InterPro" id="IPR035952">
    <property type="entry name" value="Rhomboid-like_sf"/>
</dbReference>
<dbReference type="RefSeq" id="WP_011769293.1">
    <property type="nucleotide sequence ID" value="NC_008709.1"/>
</dbReference>
<name>A1STB5_PSYIN</name>
<evidence type="ECO:0000313" key="7">
    <source>
        <dbReference type="EMBL" id="ABM02730.1"/>
    </source>
</evidence>
<dbReference type="Gene3D" id="1.20.1540.10">
    <property type="entry name" value="Rhomboid-like"/>
    <property type="match status" value="1"/>
</dbReference>
<evidence type="ECO:0000313" key="8">
    <source>
        <dbReference type="Proteomes" id="UP000000639"/>
    </source>
</evidence>
<dbReference type="OrthoDB" id="196054at2"/>
<proteinExistence type="predicted"/>
<comment type="subcellular location">
    <subcellularLocation>
        <location evidence="1">Membrane</location>
        <topology evidence="1">Multi-pass membrane protein</topology>
    </subcellularLocation>
</comment>
<evidence type="ECO:0000256" key="3">
    <source>
        <dbReference type="ARBA" id="ARBA00022989"/>
    </source>
</evidence>
<dbReference type="SUPFAM" id="SSF144091">
    <property type="entry name" value="Rhomboid-like"/>
    <property type="match status" value="1"/>
</dbReference>
<sequence length="186" mass="20881">MRSLIIETSLIILLTLILYLFEPEASELLAYYHNGIAEGEIWRLISATFCHTNFNHLVLNIVGLVITLALFVDLFKTIKIFPIIIFCSLFIGLCLFFFDTEVIWYVGLSGVLHGLFSYGVVTDIAKKDPWGYLLGAGLVIKIIYEQMFGASQSTINLIAAEVLVNAHLYGAIAGFIFFAYKKKIDK</sequence>
<keyword evidence="3 5" id="KW-1133">Transmembrane helix</keyword>
<dbReference type="GO" id="GO:0004252">
    <property type="term" value="F:serine-type endopeptidase activity"/>
    <property type="evidence" value="ECO:0007669"/>
    <property type="project" value="InterPro"/>
</dbReference>
<dbReference type="eggNOG" id="COG0705">
    <property type="taxonomic scope" value="Bacteria"/>
</dbReference>
<dbReference type="GO" id="GO:0016020">
    <property type="term" value="C:membrane"/>
    <property type="evidence" value="ECO:0007669"/>
    <property type="project" value="UniProtKB-SubCell"/>
</dbReference>
<keyword evidence="2 5" id="KW-0812">Transmembrane</keyword>
<feature type="transmembrane region" description="Helical" evidence="5">
    <location>
        <begin position="104"/>
        <end position="121"/>
    </location>
</feature>
<dbReference type="PANTHER" id="PTHR43066">
    <property type="entry name" value="RHOMBOID-RELATED PROTEIN"/>
    <property type="match status" value="1"/>
</dbReference>
<dbReference type="Pfam" id="PF01694">
    <property type="entry name" value="Rhomboid"/>
    <property type="match status" value="1"/>
</dbReference>
<evidence type="ECO:0000256" key="4">
    <source>
        <dbReference type="ARBA" id="ARBA00023136"/>
    </source>
</evidence>
<dbReference type="EMBL" id="CP000510">
    <property type="protein sequence ID" value="ABM02730.1"/>
    <property type="molecule type" value="Genomic_DNA"/>
</dbReference>
<feature type="transmembrane region" description="Helical" evidence="5">
    <location>
        <begin position="54"/>
        <end position="75"/>
    </location>
</feature>
<protein>
    <submittedName>
        <fullName evidence="7">Rhomboid family protein</fullName>
    </submittedName>
</protein>
<dbReference type="NCBIfam" id="TIGR03902">
    <property type="entry name" value="rhom_GG_sort"/>
    <property type="match status" value="1"/>
</dbReference>
<accession>A1STB5</accession>
<keyword evidence="4 5" id="KW-0472">Membrane</keyword>
<keyword evidence="8" id="KW-1185">Reference proteome</keyword>
<reference evidence="7 8" key="1">
    <citation type="submission" date="2007-01" db="EMBL/GenBank/DDBJ databases">
        <title>Complete sequence of Psychromonas ingrahamii 37.</title>
        <authorList>
            <consortium name="US DOE Joint Genome Institute"/>
            <person name="Copeland A."/>
            <person name="Lucas S."/>
            <person name="Lapidus A."/>
            <person name="Barry K."/>
            <person name="Detter J.C."/>
            <person name="Glavina del Rio T."/>
            <person name="Hammon N."/>
            <person name="Israni S."/>
            <person name="Dalin E."/>
            <person name="Tice H."/>
            <person name="Pitluck S."/>
            <person name="Thompson L.S."/>
            <person name="Brettin T."/>
            <person name="Bruce D."/>
            <person name="Han C."/>
            <person name="Tapia R."/>
            <person name="Schmutz J."/>
            <person name="Larimer F."/>
            <person name="Land M."/>
            <person name="Hauser L."/>
            <person name="Kyrpides N."/>
            <person name="Ivanova N."/>
            <person name="Staley J."/>
            <person name="Richardson P."/>
        </authorList>
    </citation>
    <scope>NUCLEOTIDE SEQUENCE [LARGE SCALE GENOMIC DNA]</scope>
    <source>
        <strain evidence="7 8">37</strain>
    </source>
</reference>
<feature type="transmembrane region" description="Helical" evidence="5">
    <location>
        <begin position="155"/>
        <end position="180"/>
    </location>
</feature>
<feature type="domain" description="Peptidase S54 rhomboid" evidence="6">
    <location>
        <begin position="39"/>
        <end position="179"/>
    </location>
</feature>
<dbReference type="InterPro" id="IPR022764">
    <property type="entry name" value="Peptidase_S54_rhomboid_dom"/>
</dbReference>
<evidence type="ECO:0000256" key="2">
    <source>
        <dbReference type="ARBA" id="ARBA00022692"/>
    </source>
</evidence>
<evidence type="ECO:0000256" key="1">
    <source>
        <dbReference type="ARBA" id="ARBA00004141"/>
    </source>
</evidence>
<organism evidence="7 8">
    <name type="scientific">Psychromonas ingrahamii (strain DSM 17664 / CCUG 51855 / 37)</name>
    <dbReference type="NCBI Taxonomy" id="357804"/>
    <lineage>
        <taxon>Bacteria</taxon>
        <taxon>Pseudomonadati</taxon>
        <taxon>Pseudomonadota</taxon>
        <taxon>Gammaproteobacteria</taxon>
        <taxon>Alteromonadales</taxon>
        <taxon>Psychromonadaceae</taxon>
        <taxon>Psychromonas</taxon>
    </lineage>
</organism>
<dbReference type="STRING" id="357804.Ping_0888"/>
<dbReference type="HOGENOM" id="CLU_108530_0_0_6"/>
<dbReference type="KEGG" id="pin:Ping_0888"/>
<feature type="transmembrane region" description="Helical" evidence="5">
    <location>
        <begin position="80"/>
        <end position="98"/>
    </location>
</feature>
<evidence type="ECO:0000256" key="5">
    <source>
        <dbReference type="SAM" id="Phobius"/>
    </source>
</evidence>
<dbReference type="InterPro" id="IPR023826">
    <property type="entry name" value="Rhom-like_SP_proteobac"/>
</dbReference>
<gene>
    <name evidence="7" type="ordered locus">Ping_0888</name>
</gene>